<feature type="signal peptide" evidence="2">
    <location>
        <begin position="1"/>
        <end position="30"/>
    </location>
</feature>
<feature type="compositionally biased region" description="Basic and acidic residues" evidence="1">
    <location>
        <begin position="387"/>
        <end position="399"/>
    </location>
</feature>
<organism evidence="3 4">
    <name type="scientific">Lentinula raphanica</name>
    <dbReference type="NCBI Taxonomy" id="153919"/>
    <lineage>
        <taxon>Eukaryota</taxon>
        <taxon>Fungi</taxon>
        <taxon>Dikarya</taxon>
        <taxon>Basidiomycota</taxon>
        <taxon>Agaricomycotina</taxon>
        <taxon>Agaricomycetes</taxon>
        <taxon>Agaricomycetidae</taxon>
        <taxon>Agaricales</taxon>
        <taxon>Marasmiineae</taxon>
        <taxon>Omphalotaceae</taxon>
        <taxon>Lentinula</taxon>
    </lineage>
</organism>
<protein>
    <submittedName>
        <fullName evidence="3">Uncharacterized protein</fullName>
    </submittedName>
</protein>
<evidence type="ECO:0000256" key="1">
    <source>
        <dbReference type="SAM" id="MobiDB-lite"/>
    </source>
</evidence>
<feature type="compositionally biased region" description="Polar residues" evidence="1">
    <location>
        <begin position="460"/>
        <end position="473"/>
    </location>
</feature>
<evidence type="ECO:0000313" key="4">
    <source>
        <dbReference type="Proteomes" id="UP001163846"/>
    </source>
</evidence>
<proteinExistence type="predicted"/>
<gene>
    <name evidence="3" type="ORF">F5878DRAFT_643448</name>
</gene>
<evidence type="ECO:0000313" key="3">
    <source>
        <dbReference type="EMBL" id="KAJ3836552.1"/>
    </source>
</evidence>
<reference evidence="3" key="1">
    <citation type="submission" date="2022-08" db="EMBL/GenBank/DDBJ databases">
        <authorList>
            <consortium name="DOE Joint Genome Institute"/>
            <person name="Min B."/>
            <person name="Riley R."/>
            <person name="Sierra-Patev S."/>
            <person name="Naranjo-Ortiz M."/>
            <person name="Looney B."/>
            <person name="Konkel Z."/>
            <person name="Slot J.C."/>
            <person name="Sakamoto Y."/>
            <person name="Steenwyk J.L."/>
            <person name="Rokas A."/>
            <person name="Carro J."/>
            <person name="Camarero S."/>
            <person name="Ferreira P."/>
            <person name="Molpeceres G."/>
            <person name="Ruiz-Duenas F.J."/>
            <person name="Serrano A."/>
            <person name="Henrissat B."/>
            <person name="Drula E."/>
            <person name="Hughes K.W."/>
            <person name="Mata J.L."/>
            <person name="Ishikawa N.K."/>
            <person name="Vargas-Isla R."/>
            <person name="Ushijima S."/>
            <person name="Smith C.A."/>
            <person name="Ahrendt S."/>
            <person name="Andreopoulos W."/>
            <person name="He G."/>
            <person name="Labutti K."/>
            <person name="Lipzen A."/>
            <person name="Ng V."/>
            <person name="Sandor L."/>
            <person name="Barry K."/>
            <person name="Martinez A.T."/>
            <person name="Xiao Y."/>
            <person name="Gibbons J.G."/>
            <person name="Terashima K."/>
            <person name="Hibbett D.S."/>
            <person name="Grigoriev I.V."/>
        </authorList>
    </citation>
    <scope>NUCLEOTIDE SEQUENCE</scope>
    <source>
        <strain evidence="3">TFB9207</strain>
    </source>
</reference>
<dbReference type="AlphaFoldDB" id="A0AA38UFU1"/>
<sequence>MFRRTLSLSLFRSIWLLLAVNYLHVALVDAFPLPSSPGVSQPGLLEPRASEDEIPLTVGIYKRADNAFRMWATYQYALTEHSDSYPLDSKFTYTPCFGSTCWIYKDDGPEGPRLEELILTHTKTKNPSQPDPYYFRGVQASISNPDSFRAWYDNLVQSPTTMLGKIKSELSKNRIDVDINDGRSLSSAAFRLLTKLELLKGYNEDQTIEQNLELVPRSSEWSSLRFGKSEVEIVQGNREADVWKPMVVKGVYKEPNSLYYGFWELGYVFKKPKSGTVQIVQIKPIVRGWYPGNPPSKDYFPRLNLQLDGFYAGQERRSTLSTFGNQVKDNLANVQFLKEQTGVEIVDFESLCHAHFRYLQHIHWLSLTPEELKKNLEKPPTNLIYREMSDKRTQKDKIQASHGYRPIASKPPGSSGAAGPSQLNPGASSDGQSRSSPPTTTSNTHRMTPDDDIPNKKSKMSSANILNKMSQEE</sequence>
<dbReference type="EMBL" id="MU806311">
    <property type="protein sequence ID" value="KAJ3836552.1"/>
    <property type="molecule type" value="Genomic_DNA"/>
</dbReference>
<keyword evidence="4" id="KW-1185">Reference proteome</keyword>
<evidence type="ECO:0000256" key="2">
    <source>
        <dbReference type="SAM" id="SignalP"/>
    </source>
</evidence>
<feature type="region of interest" description="Disordered" evidence="1">
    <location>
        <begin position="385"/>
        <end position="473"/>
    </location>
</feature>
<name>A0AA38UFU1_9AGAR</name>
<feature type="compositionally biased region" description="Polar residues" evidence="1">
    <location>
        <begin position="421"/>
        <end position="432"/>
    </location>
</feature>
<feature type="chain" id="PRO_5041384273" evidence="2">
    <location>
        <begin position="31"/>
        <end position="473"/>
    </location>
</feature>
<keyword evidence="2" id="KW-0732">Signal</keyword>
<dbReference type="Proteomes" id="UP001163846">
    <property type="component" value="Unassembled WGS sequence"/>
</dbReference>
<accession>A0AA38UFU1</accession>
<comment type="caution">
    <text evidence="3">The sequence shown here is derived from an EMBL/GenBank/DDBJ whole genome shotgun (WGS) entry which is preliminary data.</text>
</comment>
<feature type="compositionally biased region" description="Low complexity" evidence="1">
    <location>
        <begin position="433"/>
        <end position="444"/>
    </location>
</feature>